<dbReference type="InterPro" id="IPR036322">
    <property type="entry name" value="WD40_repeat_dom_sf"/>
</dbReference>
<feature type="region of interest" description="Disordered" evidence="1">
    <location>
        <begin position="1"/>
        <end position="21"/>
    </location>
</feature>
<feature type="region of interest" description="Disordered" evidence="1">
    <location>
        <begin position="975"/>
        <end position="1004"/>
    </location>
</feature>
<dbReference type="EMBL" id="CP016245">
    <property type="protein sequence ID" value="ANQ07319.1"/>
    <property type="molecule type" value="Genomic_DNA"/>
</dbReference>
<dbReference type="KEGG" id="pcot:PCOAH_00017530"/>
<dbReference type="VEuPathDB" id="PlasmoDB:PCOAH_00017530"/>
<feature type="region of interest" description="Disordered" evidence="1">
    <location>
        <begin position="1111"/>
        <end position="1157"/>
    </location>
</feature>
<dbReference type="Proteomes" id="UP000092716">
    <property type="component" value="Chromosome 7"/>
</dbReference>
<evidence type="ECO:0000256" key="1">
    <source>
        <dbReference type="SAM" id="MobiDB-lite"/>
    </source>
</evidence>
<evidence type="ECO:0000313" key="2">
    <source>
        <dbReference type="EMBL" id="ANQ07319.1"/>
    </source>
</evidence>
<feature type="region of interest" description="Disordered" evidence="1">
    <location>
        <begin position="1615"/>
        <end position="1651"/>
    </location>
</feature>
<keyword evidence="3" id="KW-1185">Reference proteome</keyword>
<feature type="region of interest" description="Disordered" evidence="1">
    <location>
        <begin position="1377"/>
        <end position="1396"/>
    </location>
</feature>
<dbReference type="OrthoDB" id="392823at2759"/>
<evidence type="ECO:0000313" key="3">
    <source>
        <dbReference type="Proteomes" id="UP000092716"/>
    </source>
</evidence>
<protein>
    <submittedName>
        <fullName evidence="2">Uncharacterized protein</fullName>
    </submittedName>
</protein>
<dbReference type="RefSeq" id="XP_019914014.1">
    <property type="nucleotide sequence ID" value="XM_020058562.1"/>
</dbReference>
<feature type="region of interest" description="Disordered" evidence="1">
    <location>
        <begin position="1531"/>
        <end position="1582"/>
    </location>
</feature>
<feature type="region of interest" description="Disordered" evidence="1">
    <location>
        <begin position="1077"/>
        <end position="1097"/>
    </location>
</feature>
<accession>A0A1B1DXG6</accession>
<gene>
    <name evidence="2" type="ORF">PCOAH_00017530</name>
</gene>
<feature type="compositionally biased region" description="Basic and acidic residues" evidence="1">
    <location>
        <begin position="1111"/>
        <end position="1130"/>
    </location>
</feature>
<name>A0A1B1DXG6_9APIC</name>
<dbReference type="GeneID" id="30908479"/>
<feature type="compositionally biased region" description="Polar residues" evidence="1">
    <location>
        <begin position="982"/>
        <end position="1000"/>
    </location>
</feature>
<reference evidence="3" key="1">
    <citation type="submission" date="2016-06" db="EMBL/GenBank/DDBJ databases">
        <title>First high quality genome sequence of Plasmodium coatneyi using continuous long reads from single molecule, real-time sequencing.</title>
        <authorList>
            <person name="Chien J.-T."/>
            <person name="Pakala S.B."/>
            <person name="Geraldo J.A."/>
            <person name="Lapp S.A."/>
            <person name="Barnwell J.W."/>
            <person name="Kissinger J.C."/>
            <person name="Galinski M.R."/>
            <person name="Humphrey J.C."/>
        </authorList>
    </citation>
    <scope>NUCLEOTIDE SEQUENCE [LARGE SCALE GENOMIC DNA]</scope>
    <source>
        <strain evidence="3">Hackeri</strain>
    </source>
</reference>
<sequence>MTKMPKGTSPPRRGKRCNDADAQSCRTRKRASYIHRCLNVRKLQKCGELRKMENYCLYVNLKEMLKESYCKGNASNTNGNCLKVTTPPPGEVNEGGERNHHDRCCKCASHTFHNCYVTGLHIFEGIFLTACSGGIMSIFDKNLNNILSRRVATSPISNISVSKKENALCFSDSYNHLYVVHLNGKNLCKGNHFNIRKRDSHLDESAVCASTPYQHDDKIMNSFDEEEGHTFLNDKQYAHLTKKEKAIVQAFLHNNISCYNVKNLNCCVINPYFDHHQSNSICVLTSNKIVSVLNIFEFHINNSVLFRGHNILSLHWHSVYVFICTGVSIFVVNFFEKTKIAHIVLANLDIIEKVNLGQAGHLSGEKNVKADVPVNHNDVETNTCSDKMDGVTNEPQMICSMESIHICELQKGEYAIARGENVKIVKIEKKNGIEKISISNEFDVHNSIISIRPYYDHQQNGFPENEVFLSVITVMGDALCQGVNQGRSTYVEHMILTRDNYLMCRNYLYTGGVEKDTIRRKYLTNTSCTSYPGGDANCGESTTGGKNTNKKLPLGETSCDREDNAHLIGNPDEDIPQRTLFQYMKNTPNWGQRNRSGAIERCLYIYGKNTLLQFRSKTVAEFFSEIIRKSAKNGRNIFPLLDALKRQPICKKELTQIGLSLINAFIKRRNYFIAANVFILLCNHFCDKYRVIYNVMEMFFLRKHMHILSLFYRKLKEERTHQMGSGLSSSHAISDKRRRFIIRSTMGKEKKIKSALYILHLYYLKRGRKKKKTKRDKKRHKCECNRKKKRKKKNFLFFATKKLFNQFLVFLLRADVYEFRKVYEISSNDDLDAGVLVKHIVHFLEGDLSSPLKKQFIRSDCGGNRFIDCCNGTLRGGRSTIIGTAKWADRPHGSNNSSENCNRGGHRRSNCMSHHYTDRSRRNNTHGDALKEEKKKNADKGILLDILLDIFFKFDIPLGDAPFALLCKDREEEQKKKKNEPYWNSNNGEEVTSNDKTATTGGEDKLVKKNDLPVACLQGTNIGCTSRGKIISSNRYKEKSACTKGEDKLANEERLHRNEHRSEGRLIPIWEELLSPLPHQRDENNEEGDQRKDEKENTYLRMEFRKDHADWDGDNNRCRDSNGTDEEEKRMKRRSRGRGKEPNRLSKHNKNGTNTTNTVKLSKLTNDYFSCGTHRRSAPLTFEDLAKDCSPQNLSFFEKEFDNVKKMEIIKMLIRRKNKKVFAYLKQCSWQVLKKITQKFVLKLFRLSRIKTAKLLVIVKVKEKNKYRYFFNPKDVMRRLKERPFFLYTYLKRVKNVKYLSRYIHLFLFLMFIFEPLLLVRFLARHYKCVSFKRVLFFVCFFDRLHGGGELTTEKVTPVDDVKNEEVTHVNEVMTNEEVTPTEEAPPGTRPPKSKNSLFQNERVMLLYRYLLDEQVEKEKLEELFSYTKQSSTKRPQGANFFLSVKAFMYVKFGYINKALTIYKQLSNYDEVIYLVKVHKLLIDDSVMKKAEDNLASLNGAPFLSGVDNKGLLRGRHVGIASAGGTERRFRLKRGKKKTNKQEEDAHSVLEPNGGDDPGEVGLIHSAKKSPRQMESDGRRNSHYGINAIDTYVRRNVDFPNLDREIMLSLYSQVEGKGRRKGDAPRKGKRKSNQRDDHRSNSGGSSPSLTHKESILRKHLIDNTSREMHYLTLMCILRELFYLSELSDNYNRILKRCKENTYSRFNEVKKRGYVIYNGIIKKEMKNNNLYFLDINDYYFISDKVEHKRSNELDMIMPHMDEHRGLLERSGMDKEEQELPLNIQRGVPPNYYFYEQIHDKPYVSLFSSFCSSCQHNIYRDLCVSDGGRKSRGDGVVFFFCNHLYHLKCLRGRPFICLACH</sequence>
<feature type="region of interest" description="Disordered" evidence="1">
    <location>
        <begin position="887"/>
        <end position="934"/>
    </location>
</feature>
<feature type="compositionally biased region" description="Basic and acidic residues" evidence="1">
    <location>
        <begin position="1079"/>
        <end position="1097"/>
    </location>
</feature>
<dbReference type="SUPFAM" id="SSF50978">
    <property type="entry name" value="WD40 repeat-like"/>
    <property type="match status" value="1"/>
</dbReference>
<proteinExistence type="predicted"/>
<organism evidence="2 3">
    <name type="scientific">Plasmodium coatneyi</name>
    <dbReference type="NCBI Taxonomy" id="208452"/>
    <lineage>
        <taxon>Eukaryota</taxon>
        <taxon>Sar</taxon>
        <taxon>Alveolata</taxon>
        <taxon>Apicomplexa</taxon>
        <taxon>Aconoidasida</taxon>
        <taxon>Haemosporida</taxon>
        <taxon>Plasmodiidae</taxon>
        <taxon>Plasmodium</taxon>
    </lineage>
</organism>